<dbReference type="PROSITE" id="PS50082">
    <property type="entry name" value="WD_REPEATS_2"/>
    <property type="match status" value="1"/>
</dbReference>
<evidence type="ECO:0000256" key="1">
    <source>
        <dbReference type="PROSITE-ProRule" id="PRU00221"/>
    </source>
</evidence>
<dbReference type="Proteomes" id="UP000325081">
    <property type="component" value="Unassembled WGS sequence"/>
</dbReference>
<dbReference type="InterPro" id="IPR036322">
    <property type="entry name" value="WD40_repeat_dom_sf"/>
</dbReference>
<dbReference type="AlphaFoldDB" id="A0A5A7R3P4"/>
<feature type="repeat" description="WD" evidence="1">
    <location>
        <begin position="256"/>
        <end position="296"/>
    </location>
</feature>
<sequence>MNNPAPPPIAATSSRDGDGEKPAKNPKLPLDPGGDAAEEDDEEEKPRCEWDFTLSAVISSSPTPSAAPDAIGVVEFDPTGEFLATGGIARKIRIYGTERSLRPSAALLDHASACDFYLCTPAKLSSLKWRPGSGSRLLGSGDYDGVVTEYDLESRAPVFERDEHGGRRVWSLDYHPGPPPLGASGSDDGTVQMWDPRCPDGGRCLPTVRPGRAGPSPVCCVEFDPCGGPLMAAGCTDRAIYMYDLRAISSGPTLVLDGHRGPVTYTRFLDFRTLVSSSVDGSLIMWSTENGSPIRTFTGHANSRRFVGLSVLRDAGLLSCGSENNRVFVYDKRWARPIWDREFHRMADEEQKGDGRDPDFVSGVCWRQMAGDGRCMLVAGGSDGVLQAFEGERKVMQV</sequence>
<proteinExistence type="predicted"/>
<keyword evidence="1" id="KW-0853">WD repeat</keyword>
<organism evidence="3 4">
    <name type="scientific">Striga asiatica</name>
    <name type="common">Asiatic witchweed</name>
    <name type="synonym">Buchnera asiatica</name>
    <dbReference type="NCBI Taxonomy" id="4170"/>
    <lineage>
        <taxon>Eukaryota</taxon>
        <taxon>Viridiplantae</taxon>
        <taxon>Streptophyta</taxon>
        <taxon>Embryophyta</taxon>
        <taxon>Tracheophyta</taxon>
        <taxon>Spermatophyta</taxon>
        <taxon>Magnoliopsida</taxon>
        <taxon>eudicotyledons</taxon>
        <taxon>Gunneridae</taxon>
        <taxon>Pentapetalae</taxon>
        <taxon>asterids</taxon>
        <taxon>lamiids</taxon>
        <taxon>Lamiales</taxon>
        <taxon>Orobanchaceae</taxon>
        <taxon>Buchnereae</taxon>
        <taxon>Striga</taxon>
    </lineage>
</organism>
<dbReference type="EMBL" id="BKCP01009404">
    <property type="protein sequence ID" value="GER50984.1"/>
    <property type="molecule type" value="Genomic_DNA"/>
</dbReference>
<dbReference type="InterPro" id="IPR044616">
    <property type="entry name" value="RUP1/2"/>
</dbReference>
<evidence type="ECO:0000256" key="2">
    <source>
        <dbReference type="SAM" id="MobiDB-lite"/>
    </source>
</evidence>
<keyword evidence="4" id="KW-1185">Reference proteome</keyword>
<reference evidence="4" key="1">
    <citation type="journal article" date="2019" name="Curr. Biol.">
        <title>Genome Sequence of Striga asiatica Provides Insight into the Evolution of Plant Parasitism.</title>
        <authorList>
            <person name="Yoshida S."/>
            <person name="Kim S."/>
            <person name="Wafula E.K."/>
            <person name="Tanskanen J."/>
            <person name="Kim Y.M."/>
            <person name="Honaas L."/>
            <person name="Yang Z."/>
            <person name="Spallek T."/>
            <person name="Conn C.E."/>
            <person name="Ichihashi Y."/>
            <person name="Cheong K."/>
            <person name="Cui S."/>
            <person name="Der J.P."/>
            <person name="Gundlach H."/>
            <person name="Jiao Y."/>
            <person name="Hori C."/>
            <person name="Ishida J.K."/>
            <person name="Kasahara H."/>
            <person name="Kiba T."/>
            <person name="Kim M.S."/>
            <person name="Koo N."/>
            <person name="Laohavisit A."/>
            <person name="Lee Y.H."/>
            <person name="Lumba S."/>
            <person name="McCourt P."/>
            <person name="Mortimer J.C."/>
            <person name="Mutuku J.M."/>
            <person name="Nomura T."/>
            <person name="Sasaki-Sekimoto Y."/>
            <person name="Seto Y."/>
            <person name="Wang Y."/>
            <person name="Wakatake T."/>
            <person name="Sakakibara H."/>
            <person name="Demura T."/>
            <person name="Yamaguchi S."/>
            <person name="Yoneyama K."/>
            <person name="Manabe R.I."/>
            <person name="Nelson D.C."/>
            <person name="Schulman A.H."/>
            <person name="Timko M.P."/>
            <person name="dePamphilis C.W."/>
            <person name="Choi D."/>
            <person name="Shirasu K."/>
        </authorList>
    </citation>
    <scope>NUCLEOTIDE SEQUENCE [LARGE SCALE GENOMIC DNA]</scope>
    <source>
        <strain evidence="4">cv. UVA1</strain>
    </source>
</reference>
<dbReference type="SUPFAM" id="SSF50978">
    <property type="entry name" value="WD40 repeat-like"/>
    <property type="match status" value="1"/>
</dbReference>
<accession>A0A5A7R3P4</accession>
<evidence type="ECO:0000313" key="4">
    <source>
        <dbReference type="Proteomes" id="UP000325081"/>
    </source>
</evidence>
<dbReference type="PANTHER" id="PTHR45389">
    <property type="entry name" value="WD REPEAT-CONTAINING PROTEIN RUP1"/>
    <property type="match status" value="1"/>
</dbReference>
<dbReference type="InterPro" id="IPR001680">
    <property type="entry name" value="WD40_rpt"/>
</dbReference>
<gene>
    <name evidence="3" type="ORF">STAS_28314</name>
</gene>
<dbReference type="InterPro" id="IPR015943">
    <property type="entry name" value="WD40/YVTN_repeat-like_dom_sf"/>
</dbReference>
<evidence type="ECO:0000313" key="3">
    <source>
        <dbReference type="EMBL" id="GER50984.1"/>
    </source>
</evidence>
<dbReference type="OrthoDB" id="273771at2759"/>
<dbReference type="Gene3D" id="2.130.10.10">
    <property type="entry name" value="YVTN repeat-like/Quinoprotein amine dehydrogenase"/>
    <property type="match status" value="1"/>
</dbReference>
<comment type="caution">
    <text evidence="3">The sequence shown here is derived from an EMBL/GenBank/DDBJ whole genome shotgun (WGS) entry which is preliminary data.</text>
</comment>
<feature type="region of interest" description="Disordered" evidence="2">
    <location>
        <begin position="1"/>
        <end position="46"/>
    </location>
</feature>
<dbReference type="GO" id="GO:0010224">
    <property type="term" value="P:response to UV-B"/>
    <property type="evidence" value="ECO:0007669"/>
    <property type="project" value="TreeGrafter"/>
</dbReference>
<dbReference type="Pfam" id="PF00400">
    <property type="entry name" value="WD40"/>
    <property type="match status" value="3"/>
</dbReference>
<dbReference type="SMART" id="SM00320">
    <property type="entry name" value="WD40"/>
    <property type="match status" value="7"/>
</dbReference>
<protein>
    <submittedName>
        <fullName evidence="3">WD repeat-containing protein RUP2</fullName>
    </submittedName>
</protein>
<name>A0A5A7R3P4_STRAF</name>
<dbReference type="PANTHER" id="PTHR45389:SF1">
    <property type="entry name" value="WD REPEAT-CONTAINING PROTEIN RUP1"/>
    <property type="match status" value="1"/>
</dbReference>